<dbReference type="PRINTS" id="PR00339">
    <property type="entry name" value="PCNACYCLIN"/>
</dbReference>
<feature type="domain" description="Proliferating cell nuclear antigen PCNA C-terminal" evidence="11">
    <location>
        <begin position="127"/>
        <end position="187"/>
    </location>
</feature>
<comment type="subcellular location">
    <subcellularLocation>
        <location evidence="1 7">Nucleus</location>
    </subcellularLocation>
</comment>
<dbReference type="InterPro" id="IPR000730">
    <property type="entry name" value="Pr_cel_nuc_antig"/>
</dbReference>
<evidence type="ECO:0000256" key="5">
    <source>
        <dbReference type="ARBA" id="ARBA00023242"/>
    </source>
</evidence>
<dbReference type="GO" id="GO:0043626">
    <property type="term" value="C:PCNA complex"/>
    <property type="evidence" value="ECO:0007669"/>
    <property type="project" value="UniProtKB-ARBA"/>
</dbReference>
<dbReference type="InterPro" id="IPR046938">
    <property type="entry name" value="DNA_clamp_sf"/>
</dbReference>
<dbReference type="PROSITE" id="PS00293">
    <property type="entry name" value="PCNA_2"/>
    <property type="match status" value="1"/>
</dbReference>
<dbReference type="Proteomes" id="UP001163846">
    <property type="component" value="Unassembled WGS sequence"/>
</dbReference>
<comment type="similarity">
    <text evidence="2 8">Belongs to the PCNA family.</text>
</comment>
<dbReference type="GO" id="GO:0006275">
    <property type="term" value="P:regulation of DNA replication"/>
    <property type="evidence" value="ECO:0007669"/>
    <property type="project" value="InterPro"/>
</dbReference>
<dbReference type="GO" id="GO:0030337">
    <property type="term" value="F:DNA polymerase processivity factor activity"/>
    <property type="evidence" value="ECO:0007669"/>
    <property type="project" value="InterPro"/>
</dbReference>
<comment type="function">
    <text evidence="6">This protein is an auxiliary protein of DNA polymerase delta and is involved in the control of eukaryotic DNA replication by increasing the polymerase's processibility during elongation of the leading strand. Involved in DNA repair.</text>
</comment>
<comment type="function">
    <text evidence="7">This protein is an auxiliary protein of DNA polymerase delta and is involved in the control of eukaryotic DNA replication by increasing the polymerase's processivity during elongation of the leading strand.</text>
</comment>
<dbReference type="HAMAP" id="MF_00317">
    <property type="entry name" value="DNApol_clamp_arch"/>
    <property type="match status" value="1"/>
</dbReference>
<dbReference type="NCBIfam" id="TIGR00590">
    <property type="entry name" value="pcna"/>
    <property type="match status" value="1"/>
</dbReference>
<dbReference type="FunFam" id="3.10.150.10:FF:000006">
    <property type="entry name" value="Proliferating cell nuclear antigen"/>
    <property type="match status" value="1"/>
</dbReference>
<dbReference type="InterPro" id="IPR022649">
    <property type="entry name" value="Pr_cel_nuc_antig_C"/>
</dbReference>
<dbReference type="Gene3D" id="3.10.150.10">
    <property type="entry name" value="DNA Polymerase III, subunit A, domain 2"/>
    <property type="match status" value="1"/>
</dbReference>
<feature type="domain" description="Proliferating cell nuclear antigen PCNA N-terminal" evidence="10">
    <location>
        <begin position="1"/>
        <end position="124"/>
    </location>
</feature>
<gene>
    <name evidence="12" type="ORF">F5878DRAFT_615897</name>
</gene>
<dbReference type="GO" id="GO:0003677">
    <property type="term" value="F:DNA binding"/>
    <property type="evidence" value="ECO:0007669"/>
    <property type="project" value="UniProtKB-KW"/>
</dbReference>
<evidence type="ECO:0000256" key="3">
    <source>
        <dbReference type="ARBA" id="ARBA00022705"/>
    </source>
</evidence>
<dbReference type="GO" id="GO:0006273">
    <property type="term" value="P:lagging strand elongation"/>
    <property type="evidence" value="ECO:0007669"/>
    <property type="project" value="UniProtKB-ARBA"/>
</dbReference>
<feature type="compositionally biased region" description="Acidic residues" evidence="9">
    <location>
        <begin position="254"/>
        <end position="285"/>
    </location>
</feature>
<evidence type="ECO:0000256" key="4">
    <source>
        <dbReference type="ARBA" id="ARBA00023125"/>
    </source>
</evidence>
<feature type="compositionally biased region" description="Basic and acidic residues" evidence="9">
    <location>
        <begin position="206"/>
        <end position="215"/>
    </location>
</feature>
<evidence type="ECO:0000256" key="7">
    <source>
        <dbReference type="RuleBase" id="RU000641"/>
    </source>
</evidence>
<dbReference type="InterPro" id="IPR022659">
    <property type="entry name" value="Pr_cel_nuc_antig_CS"/>
</dbReference>
<dbReference type="FunFam" id="3.10.150.10:FF:000008">
    <property type="entry name" value="Proliferating cell nuclear antigen"/>
    <property type="match status" value="1"/>
</dbReference>
<dbReference type="AlphaFoldDB" id="A0AA38UF80"/>
<evidence type="ECO:0000256" key="9">
    <source>
        <dbReference type="SAM" id="MobiDB-lite"/>
    </source>
</evidence>
<evidence type="ECO:0000313" key="12">
    <source>
        <dbReference type="EMBL" id="KAJ3839577.1"/>
    </source>
</evidence>
<dbReference type="Gene3D" id="3.70.10.10">
    <property type="match status" value="1"/>
</dbReference>
<feature type="compositionally biased region" description="Basic residues" evidence="9">
    <location>
        <begin position="237"/>
        <end position="248"/>
    </location>
</feature>
<evidence type="ECO:0000313" key="13">
    <source>
        <dbReference type="Proteomes" id="UP001163846"/>
    </source>
</evidence>
<dbReference type="InterPro" id="IPR022648">
    <property type="entry name" value="Pr_cel_nuc_antig_N"/>
</dbReference>
<accession>A0AA38UF80</accession>
<evidence type="ECO:0000256" key="8">
    <source>
        <dbReference type="RuleBase" id="RU003671"/>
    </source>
</evidence>
<evidence type="ECO:0000256" key="6">
    <source>
        <dbReference type="ARBA" id="ARBA00054163"/>
    </source>
</evidence>
<feature type="compositionally biased region" description="Basic residues" evidence="9">
    <location>
        <begin position="288"/>
        <end position="317"/>
    </location>
</feature>
<dbReference type="PANTHER" id="PTHR11352">
    <property type="entry name" value="PROLIFERATING CELL NUCLEAR ANTIGEN"/>
    <property type="match status" value="1"/>
</dbReference>
<keyword evidence="3 8" id="KW-0235">DNA replication</keyword>
<dbReference type="GO" id="GO:0006298">
    <property type="term" value="P:mismatch repair"/>
    <property type="evidence" value="ECO:0007669"/>
    <property type="project" value="TreeGrafter"/>
</dbReference>
<dbReference type="PROSITE" id="PS01251">
    <property type="entry name" value="PCNA_1"/>
    <property type="match status" value="1"/>
</dbReference>
<feature type="domain" description="Proliferating cell nuclear antigen PCNA C-terminal" evidence="11">
    <location>
        <begin position="320"/>
        <end position="388"/>
    </location>
</feature>
<feature type="region of interest" description="Disordered" evidence="9">
    <location>
        <begin position="178"/>
        <end position="326"/>
    </location>
</feature>
<sequence length="392" mass="43512">MLEAKLAEASVLKKLLDAIKELVTDANFECSEEGITLQAMDNSHVALVAVKLVQNGFKKYRCDRPMPLGVNVGSLTKVLKCAKDDDVCTLRAADEADVLNLVYEAKNSDRISSYDLKLMDIDAETLGIPKTSYEARIVLSSAEFTRIVRDLSLLGDSVRIEVSKEGVRFASDGEAANGNVLLKGQGPIGKVERGPQGDDSDEEDGDAVKKEKKDDGEEGDEEEEEVDKEEEGEKEKDKKKKDKAKVKKEKVNDGDVEMDEEEYQPDEDGEEEKDEDEDEDEDEDGESKKRKKKSNSSPRSAKKAKTASSSKSKKGKSKANDGEEDEDEAVIIQMNSHVSLTFSLKYLVNFSKSSNLVKRVELYMSNDVPLLVSYDFGQGYIRYYLAPKIGDD</sequence>
<keyword evidence="13" id="KW-1185">Reference proteome</keyword>
<keyword evidence="4 8" id="KW-0238">DNA-binding</keyword>
<proteinExistence type="inferred from homology"/>
<keyword evidence="5 7" id="KW-0539">Nucleus</keyword>
<evidence type="ECO:0000256" key="2">
    <source>
        <dbReference type="ARBA" id="ARBA00010462"/>
    </source>
</evidence>
<dbReference type="EMBL" id="MU806119">
    <property type="protein sequence ID" value="KAJ3839577.1"/>
    <property type="molecule type" value="Genomic_DNA"/>
</dbReference>
<protein>
    <recommendedName>
        <fullName evidence="7">DNA sliding clamp PCNA</fullName>
    </recommendedName>
</protein>
<dbReference type="Pfam" id="PF02747">
    <property type="entry name" value="PCNA_C"/>
    <property type="match status" value="2"/>
</dbReference>
<dbReference type="GO" id="GO:0070987">
    <property type="term" value="P:error-free translesion synthesis"/>
    <property type="evidence" value="ECO:0007669"/>
    <property type="project" value="UniProtKB-ARBA"/>
</dbReference>
<dbReference type="PANTHER" id="PTHR11352:SF0">
    <property type="entry name" value="PROLIFERATING CELL NUCLEAR ANTIGEN"/>
    <property type="match status" value="1"/>
</dbReference>
<comment type="caution">
    <text evidence="12">The sequence shown here is derived from an EMBL/GenBank/DDBJ whole genome shotgun (WGS) entry which is preliminary data.</text>
</comment>
<dbReference type="CDD" id="cd00577">
    <property type="entry name" value="PCNA"/>
    <property type="match status" value="1"/>
</dbReference>
<dbReference type="Pfam" id="PF00705">
    <property type="entry name" value="PCNA_N"/>
    <property type="match status" value="1"/>
</dbReference>
<feature type="compositionally biased region" description="Acidic residues" evidence="9">
    <location>
        <begin position="216"/>
        <end position="230"/>
    </location>
</feature>
<dbReference type="SUPFAM" id="SSF55979">
    <property type="entry name" value="DNA clamp"/>
    <property type="match status" value="2"/>
</dbReference>
<organism evidence="12 13">
    <name type="scientific">Lentinula raphanica</name>
    <dbReference type="NCBI Taxonomy" id="153919"/>
    <lineage>
        <taxon>Eukaryota</taxon>
        <taxon>Fungi</taxon>
        <taxon>Dikarya</taxon>
        <taxon>Basidiomycota</taxon>
        <taxon>Agaricomycotina</taxon>
        <taxon>Agaricomycetes</taxon>
        <taxon>Agaricomycetidae</taxon>
        <taxon>Agaricales</taxon>
        <taxon>Marasmiineae</taxon>
        <taxon>Omphalotaceae</taxon>
        <taxon>Lentinula</taxon>
    </lineage>
</organism>
<dbReference type="GO" id="GO:0006272">
    <property type="term" value="P:leading strand elongation"/>
    <property type="evidence" value="ECO:0007669"/>
    <property type="project" value="TreeGrafter"/>
</dbReference>
<reference evidence="12" key="1">
    <citation type="submission" date="2022-08" db="EMBL/GenBank/DDBJ databases">
        <authorList>
            <consortium name="DOE Joint Genome Institute"/>
            <person name="Min B."/>
            <person name="Riley R."/>
            <person name="Sierra-Patev S."/>
            <person name="Naranjo-Ortiz M."/>
            <person name="Looney B."/>
            <person name="Konkel Z."/>
            <person name="Slot J.C."/>
            <person name="Sakamoto Y."/>
            <person name="Steenwyk J.L."/>
            <person name="Rokas A."/>
            <person name="Carro J."/>
            <person name="Camarero S."/>
            <person name="Ferreira P."/>
            <person name="Molpeceres G."/>
            <person name="Ruiz-Duenas F.J."/>
            <person name="Serrano A."/>
            <person name="Henrissat B."/>
            <person name="Drula E."/>
            <person name="Hughes K.W."/>
            <person name="Mata J.L."/>
            <person name="Ishikawa N.K."/>
            <person name="Vargas-Isla R."/>
            <person name="Ushijima S."/>
            <person name="Smith C.A."/>
            <person name="Ahrendt S."/>
            <person name="Andreopoulos W."/>
            <person name="He G."/>
            <person name="Labutti K."/>
            <person name="Lipzen A."/>
            <person name="Ng V."/>
            <person name="Sandor L."/>
            <person name="Barry K."/>
            <person name="Martinez A.T."/>
            <person name="Xiao Y."/>
            <person name="Gibbons J.G."/>
            <person name="Terashima K."/>
            <person name="Hibbett D.S."/>
            <person name="Grigoriev I.V."/>
        </authorList>
    </citation>
    <scope>NUCLEOTIDE SEQUENCE</scope>
    <source>
        <strain evidence="12">TFB9207</strain>
    </source>
</reference>
<name>A0AA38UF80_9AGAR</name>
<evidence type="ECO:0000259" key="11">
    <source>
        <dbReference type="Pfam" id="PF02747"/>
    </source>
</evidence>
<evidence type="ECO:0000256" key="1">
    <source>
        <dbReference type="ARBA" id="ARBA00004123"/>
    </source>
</evidence>
<evidence type="ECO:0000259" key="10">
    <source>
        <dbReference type="Pfam" id="PF00705"/>
    </source>
</evidence>